<reference evidence="5 6" key="1">
    <citation type="submission" date="2019-10" db="EMBL/GenBank/DDBJ databases">
        <title>Whole-genome sequence of the extremophile Heliorestis acidaminivorans DSM 24790.</title>
        <authorList>
            <person name="Kyndt J.A."/>
            <person name="Meyer T.E."/>
        </authorList>
    </citation>
    <scope>NUCLEOTIDE SEQUENCE [LARGE SCALE GENOMIC DNA]</scope>
    <source>
        <strain evidence="5 6">DSM 24790</strain>
    </source>
</reference>
<evidence type="ECO:0000256" key="1">
    <source>
        <dbReference type="ARBA" id="ARBA00024353"/>
    </source>
</evidence>
<evidence type="ECO:0000256" key="2">
    <source>
        <dbReference type="ARBA" id="ARBA00024438"/>
    </source>
</evidence>
<dbReference type="InterPro" id="IPR027383">
    <property type="entry name" value="Znf_put"/>
</dbReference>
<dbReference type="AlphaFoldDB" id="A0A6I0EUB6"/>
<evidence type="ECO:0000313" key="5">
    <source>
        <dbReference type="EMBL" id="KAB2953784.1"/>
    </source>
</evidence>
<evidence type="ECO:0000313" key="6">
    <source>
        <dbReference type="Proteomes" id="UP000468766"/>
    </source>
</evidence>
<keyword evidence="6" id="KW-1185">Reference proteome</keyword>
<proteinExistence type="inferred from homology"/>
<dbReference type="InterPro" id="IPR041916">
    <property type="entry name" value="Anti_sigma_zinc_sf"/>
</dbReference>
<feature type="compositionally biased region" description="Low complexity" evidence="3">
    <location>
        <begin position="181"/>
        <end position="213"/>
    </location>
</feature>
<organism evidence="5 6">
    <name type="scientific">Heliorestis acidaminivorans</name>
    <dbReference type="NCBI Taxonomy" id="553427"/>
    <lineage>
        <taxon>Bacteria</taxon>
        <taxon>Bacillati</taxon>
        <taxon>Bacillota</taxon>
        <taxon>Clostridia</taxon>
        <taxon>Eubacteriales</taxon>
        <taxon>Heliobacteriaceae</taxon>
        <taxon>Heliorestis</taxon>
    </lineage>
</organism>
<feature type="domain" description="Putative zinc-finger" evidence="4">
    <location>
        <begin position="4"/>
        <end position="38"/>
    </location>
</feature>
<comment type="caution">
    <text evidence="5">The sequence shown here is derived from an EMBL/GenBank/DDBJ whole genome shotgun (WGS) entry which is preliminary data.</text>
</comment>
<protein>
    <recommendedName>
        <fullName evidence="2">Anti-sigma-W factor RsiW</fullName>
    </recommendedName>
</protein>
<evidence type="ECO:0000256" key="3">
    <source>
        <dbReference type="SAM" id="MobiDB-lite"/>
    </source>
</evidence>
<feature type="region of interest" description="Disordered" evidence="3">
    <location>
        <begin position="171"/>
        <end position="229"/>
    </location>
</feature>
<accession>A0A6I0EUB6</accession>
<comment type="similarity">
    <text evidence="1">Belongs to the zinc-associated anti-sigma factor (ZAS) superfamily. Anti-sigma-W factor family.</text>
</comment>
<dbReference type="RefSeq" id="WP_151618761.1">
    <property type="nucleotide sequence ID" value="NZ_WBXO01000002.1"/>
</dbReference>
<sequence>MMNCQEVKELLSLYIDEYVSENEAMAIEQHLADCSYCREELDLLRMVMESLRDVGDSYPTKAPEGFVQSVMERLPLSEPTTSTSKRSLWSTWSYSSRRYVAAAAALFVVAAGAMGLTVQQSGVDGTNQMAEQGSSSQGAGLDNRAGLELLAQEDFSQQGLASSASDDRLLGSEGATFNSNGAGDESSSIASSDDIGSIEGNGAAGSTGSTGTAPVEQRARDTSSGRDAVQMAAVDDSKVFLSKERVITSTLFKIAVDNLEAAQADVIALANQAGNAVHKVSTRDDQGNVVEILRFYGAVGASDYYAQQAQGVGNVLERKVESQNITERFNEMVEQRRQLMAQRDSTSDLAKRRHIDGQLNSLEKQLETWEKESSSHVIVFWLTVAR</sequence>
<dbReference type="EMBL" id="WBXO01000002">
    <property type="protein sequence ID" value="KAB2953784.1"/>
    <property type="molecule type" value="Genomic_DNA"/>
</dbReference>
<name>A0A6I0EUB6_9FIRM</name>
<dbReference type="OrthoDB" id="2084847at2"/>
<dbReference type="Gene3D" id="1.10.10.1320">
    <property type="entry name" value="Anti-sigma factor, zinc-finger domain"/>
    <property type="match status" value="1"/>
</dbReference>
<evidence type="ECO:0000259" key="4">
    <source>
        <dbReference type="Pfam" id="PF13490"/>
    </source>
</evidence>
<dbReference type="Pfam" id="PF13490">
    <property type="entry name" value="zf-HC2"/>
    <property type="match status" value="1"/>
</dbReference>
<dbReference type="Proteomes" id="UP000468766">
    <property type="component" value="Unassembled WGS sequence"/>
</dbReference>
<gene>
    <name evidence="5" type="ORF">F9B85_03975</name>
</gene>